<dbReference type="Proteomes" id="UP000287385">
    <property type="component" value="Unassembled WGS sequence"/>
</dbReference>
<accession>A0A401X713</accession>
<reference evidence="1 2" key="1">
    <citation type="submission" date="2016-06" db="EMBL/GenBank/DDBJ databases">
        <title>Acetobacter pasteurianus NBRC 3278 whole genome sequencing project.</title>
        <authorList>
            <person name="Matsutani M."/>
            <person name="Shiwa Y."/>
            <person name="Okamoto-Kainuma A."/>
            <person name="Ishikawa M."/>
            <person name="Koizumi Y."/>
            <person name="Yoshikawa H."/>
            <person name="Yakushi T."/>
            <person name="Matsushita K."/>
        </authorList>
    </citation>
    <scope>NUCLEOTIDE SEQUENCE [LARGE SCALE GENOMIC DNA]</scope>
    <source>
        <strain evidence="1 2">NBRC 3278</strain>
    </source>
</reference>
<dbReference type="AlphaFoldDB" id="A0A401X713"/>
<dbReference type="RefSeq" id="WP_124297666.1">
    <property type="nucleotide sequence ID" value="NZ_BDEV01000120.1"/>
</dbReference>
<sequence>MIRFSTSVTDLKKLPETADKPISLLETGLKAAAPMTQIHGWAKDPYWGDKIVENRIIGYITIDADDLAELRWSEIFQPIAEIGCTDFHASLTLYDAQGVWAGYELTGQPDHLGPQLELGEIDPSDLRLRRHNLTIGLSLPLK</sequence>
<proteinExistence type="predicted"/>
<protein>
    <submittedName>
        <fullName evidence="1">Uncharacterized protein</fullName>
    </submittedName>
</protein>
<evidence type="ECO:0000313" key="2">
    <source>
        <dbReference type="Proteomes" id="UP000287385"/>
    </source>
</evidence>
<dbReference type="EMBL" id="BDEV01000120">
    <property type="protein sequence ID" value="GCD63725.1"/>
    <property type="molecule type" value="Genomic_DNA"/>
</dbReference>
<evidence type="ECO:0000313" key="1">
    <source>
        <dbReference type="EMBL" id="GCD63725.1"/>
    </source>
</evidence>
<name>A0A401X713_ACEPA</name>
<comment type="caution">
    <text evidence="1">The sequence shown here is derived from an EMBL/GenBank/DDBJ whole genome shotgun (WGS) entry which is preliminary data.</text>
</comment>
<keyword evidence="2" id="KW-1185">Reference proteome</keyword>
<organism evidence="1 2">
    <name type="scientific">Acetobacter pasteurianus NBRC 3278</name>
    <dbReference type="NCBI Taxonomy" id="1226660"/>
    <lineage>
        <taxon>Bacteria</taxon>
        <taxon>Pseudomonadati</taxon>
        <taxon>Pseudomonadota</taxon>
        <taxon>Alphaproteobacteria</taxon>
        <taxon>Acetobacterales</taxon>
        <taxon>Acetobacteraceae</taxon>
        <taxon>Acetobacter</taxon>
    </lineage>
</organism>
<gene>
    <name evidence="1" type="ORF">NBRC3278_2818</name>
</gene>